<sequence>MLGLRVWLLMAVTVMVAGSIHGKTRAAEGKTKKPRKNVLFITIDDLNNDLGCYGDGLVKSPNIDALAKKGVTFDKAYCQYPVCNPSRSSFMTGLYPDQTGVLSNKDNFRDKNPNVTTLPQLFREHGYFVARVGKIYHYGVPTQIGTSGEDDPASWDQVVNPRGIDREVHEKIHTLQEGKFGGTLSWLNIESDDLEHTDGIGATEAIKLMETHDPKKTGQPFFLAVGFYRPHTPYVAPSNYFEMYPRNAIEPVMEKPGDRDDIPEAALPDRPKQRELTKEQRQEIIQAYYASVTYMDAQVGRLLAALKRLDLEKNTIVVFVSDHGYHLGQHGLWQKSDLFEGSARVPLIITDPNGKSGGETTEAITELVDLYPTLADLCRLPKPKHLKGRSLAPILEDPSQPGKEAALTVTVSRGIRVKGPQGKRERVMGYSIRTPRYRYTEWGNGKNGRELYDYLSDPDEFTNLAEDPEHATTVEQMESLLKSAKKRAGATPVSENALNELGGRPQLEG</sequence>
<keyword evidence="6" id="KW-0106">Calcium</keyword>
<dbReference type="InterPro" id="IPR035874">
    <property type="entry name" value="IDS"/>
</dbReference>
<dbReference type="EMBL" id="CP036279">
    <property type="protein sequence ID" value="QDU64016.1"/>
    <property type="molecule type" value="Genomic_DNA"/>
</dbReference>
<dbReference type="GO" id="GO:0004423">
    <property type="term" value="F:iduronate-2-sulfatase activity"/>
    <property type="evidence" value="ECO:0007669"/>
    <property type="project" value="InterPro"/>
</dbReference>
<evidence type="ECO:0000256" key="7">
    <source>
        <dbReference type="SAM" id="MobiDB-lite"/>
    </source>
</evidence>
<evidence type="ECO:0000256" key="6">
    <source>
        <dbReference type="ARBA" id="ARBA00022837"/>
    </source>
</evidence>
<organism evidence="9 10">
    <name type="scientific">Kolteria novifilia</name>
    <dbReference type="NCBI Taxonomy" id="2527975"/>
    <lineage>
        <taxon>Bacteria</taxon>
        <taxon>Pseudomonadati</taxon>
        <taxon>Planctomycetota</taxon>
        <taxon>Planctomycetia</taxon>
        <taxon>Kolteriales</taxon>
        <taxon>Kolteriaceae</taxon>
        <taxon>Kolteria</taxon>
    </lineage>
</organism>
<dbReference type="KEGG" id="knv:Pan216_48990"/>
<gene>
    <name evidence="9" type="primary">betC_10</name>
    <name evidence="9" type="ORF">Pan216_48990</name>
</gene>
<protein>
    <submittedName>
        <fullName evidence="9">Choline-sulfatase</fullName>
        <ecNumber evidence="9">3.1.6.6</ecNumber>
    </submittedName>
</protein>
<comment type="similarity">
    <text evidence="2">Belongs to the sulfatase family.</text>
</comment>
<dbReference type="InterPro" id="IPR000917">
    <property type="entry name" value="Sulfatase_N"/>
</dbReference>
<dbReference type="GO" id="GO:0047753">
    <property type="term" value="F:choline-sulfatase activity"/>
    <property type="evidence" value="ECO:0007669"/>
    <property type="project" value="UniProtKB-EC"/>
</dbReference>
<dbReference type="EC" id="3.1.6.6" evidence="9"/>
<feature type="region of interest" description="Disordered" evidence="7">
    <location>
        <begin position="481"/>
        <end position="509"/>
    </location>
</feature>
<keyword evidence="3" id="KW-0479">Metal-binding</keyword>
<evidence type="ECO:0000256" key="2">
    <source>
        <dbReference type="ARBA" id="ARBA00008779"/>
    </source>
</evidence>
<dbReference type="CDD" id="cd16030">
    <property type="entry name" value="iduronate-2-sulfatase"/>
    <property type="match status" value="1"/>
</dbReference>
<name>A0A518BAL0_9BACT</name>
<dbReference type="PANTHER" id="PTHR45953">
    <property type="entry name" value="IDURONATE 2-SULFATASE"/>
    <property type="match status" value="1"/>
</dbReference>
<dbReference type="AlphaFoldDB" id="A0A518BAL0"/>
<comment type="cofactor">
    <cofactor evidence="1">
        <name>Ca(2+)</name>
        <dbReference type="ChEBI" id="CHEBI:29108"/>
    </cofactor>
</comment>
<evidence type="ECO:0000259" key="8">
    <source>
        <dbReference type="Pfam" id="PF00884"/>
    </source>
</evidence>
<evidence type="ECO:0000256" key="5">
    <source>
        <dbReference type="ARBA" id="ARBA00022801"/>
    </source>
</evidence>
<evidence type="ECO:0000313" key="10">
    <source>
        <dbReference type="Proteomes" id="UP000317093"/>
    </source>
</evidence>
<evidence type="ECO:0000256" key="4">
    <source>
        <dbReference type="ARBA" id="ARBA00022729"/>
    </source>
</evidence>
<proteinExistence type="inferred from homology"/>
<dbReference type="InterPro" id="IPR017850">
    <property type="entry name" value="Alkaline_phosphatase_core_sf"/>
</dbReference>
<accession>A0A518BAL0</accession>
<dbReference type="OrthoDB" id="9782218at2"/>
<dbReference type="PANTHER" id="PTHR45953:SF1">
    <property type="entry name" value="IDURONATE 2-SULFATASE"/>
    <property type="match status" value="1"/>
</dbReference>
<evidence type="ECO:0000256" key="3">
    <source>
        <dbReference type="ARBA" id="ARBA00022723"/>
    </source>
</evidence>
<keyword evidence="5 9" id="KW-0378">Hydrolase</keyword>
<dbReference type="SUPFAM" id="SSF53649">
    <property type="entry name" value="Alkaline phosphatase-like"/>
    <property type="match status" value="1"/>
</dbReference>
<evidence type="ECO:0000256" key="1">
    <source>
        <dbReference type="ARBA" id="ARBA00001913"/>
    </source>
</evidence>
<dbReference type="Pfam" id="PF00884">
    <property type="entry name" value="Sulfatase"/>
    <property type="match status" value="1"/>
</dbReference>
<keyword evidence="4" id="KW-0732">Signal</keyword>
<feature type="domain" description="Sulfatase N-terminal" evidence="8">
    <location>
        <begin position="36"/>
        <end position="377"/>
    </location>
</feature>
<dbReference type="GO" id="GO:0046872">
    <property type="term" value="F:metal ion binding"/>
    <property type="evidence" value="ECO:0007669"/>
    <property type="project" value="UniProtKB-KW"/>
</dbReference>
<dbReference type="Proteomes" id="UP000317093">
    <property type="component" value="Chromosome"/>
</dbReference>
<keyword evidence="10" id="KW-1185">Reference proteome</keyword>
<dbReference type="RefSeq" id="WP_145261920.1">
    <property type="nucleotide sequence ID" value="NZ_CP036279.1"/>
</dbReference>
<reference evidence="9 10" key="1">
    <citation type="submission" date="2019-02" db="EMBL/GenBank/DDBJ databases">
        <title>Deep-cultivation of Planctomycetes and their phenomic and genomic characterization uncovers novel biology.</title>
        <authorList>
            <person name="Wiegand S."/>
            <person name="Jogler M."/>
            <person name="Boedeker C."/>
            <person name="Pinto D."/>
            <person name="Vollmers J."/>
            <person name="Rivas-Marin E."/>
            <person name="Kohn T."/>
            <person name="Peeters S.H."/>
            <person name="Heuer A."/>
            <person name="Rast P."/>
            <person name="Oberbeckmann S."/>
            <person name="Bunk B."/>
            <person name="Jeske O."/>
            <person name="Meyerdierks A."/>
            <person name="Storesund J.E."/>
            <person name="Kallscheuer N."/>
            <person name="Luecker S."/>
            <person name="Lage O.M."/>
            <person name="Pohl T."/>
            <person name="Merkel B.J."/>
            <person name="Hornburger P."/>
            <person name="Mueller R.-W."/>
            <person name="Bruemmer F."/>
            <person name="Labrenz M."/>
            <person name="Spormann A.M."/>
            <person name="Op den Camp H."/>
            <person name="Overmann J."/>
            <person name="Amann R."/>
            <person name="Jetten M.S.M."/>
            <person name="Mascher T."/>
            <person name="Medema M.H."/>
            <person name="Devos D.P."/>
            <person name="Kaster A.-K."/>
            <person name="Ovreas L."/>
            <person name="Rohde M."/>
            <person name="Galperin M.Y."/>
            <person name="Jogler C."/>
        </authorList>
    </citation>
    <scope>NUCLEOTIDE SEQUENCE [LARGE SCALE GENOMIC DNA]</scope>
    <source>
        <strain evidence="9 10">Pan216</strain>
    </source>
</reference>
<dbReference type="Gene3D" id="3.40.720.10">
    <property type="entry name" value="Alkaline Phosphatase, subunit A"/>
    <property type="match status" value="1"/>
</dbReference>
<dbReference type="GO" id="GO:0005737">
    <property type="term" value="C:cytoplasm"/>
    <property type="evidence" value="ECO:0007669"/>
    <property type="project" value="TreeGrafter"/>
</dbReference>
<evidence type="ECO:0000313" key="9">
    <source>
        <dbReference type="EMBL" id="QDU64016.1"/>
    </source>
</evidence>